<dbReference type="PROSITE" id="PS50164">
    <property type="entry name" value="GIY_YIG"/>
    <property type="match status" value="1"/>
</dbReference>
<organism evidence="3 4">
    <name type="scientific">Fretibacterium fastidiosum</name>
    <dbReference type="NCBI Taxonomy" id="651822"/>
    <lineage>
        <taxon>Bacteria</taxon>
        <taxon>Thermotogati</taxon>
        <taxon>Synergistota</taxon>
        <taxon>Synergistia</taxon>
        <taxon>Synergistales</taxon>
        <taxon>Aminobacteriaceae</taxon>
        <taxon>Fretibacterium</taxon>
    </lineage>
</organism>
<dbReference type="SUPFAM" id="SSF82771">
    <property type="entry name" value="GIY-YIG endonuclease"/>
    <property type="match status" value="1"/>
</dbReference>
<reference evidence="3 4" key="2">
    <citation type="submission" date="2010-03" db="EMBL/GenBank/DDBJ databases">
        <authorList>
            <person name="Pajon A."/>
        </authorList>
    </citation>
    <scope>NUCLEOTIDE SEQUENCE [LARGE SCALE GENOMIC DNA]</scope>
    <source>
        <strain evidence="3 4">SGP1</strain>
    </source>
</reference>
<keyword evidence="4" id="KW-1185">Reference proteome</keyword>
<evidence type="ECO:0000313" key="3">
    <source>
        <dbReference type="EMBL" id="CBL28735.1"/>
    </source>
</evidence>
<feature type="compositionally biased region" description="Basic and acidic residues" evidence="1">
    <location>
        <begin position="10"/>
        <end position="21"/>
    </location>
</feature>
<dbReference type="RefSeq" id="WP_015556882.1">
    <property type="nucleotide sequence ID" value="NC_021038.1"/>
</dbReference>
<evidence type="ECO:0000313" key="4">
    <source>
        <dbReference type="Proteomes" id="UP000008957"/>
    </source>
</evidence>
<dbReference type="EMBL" id="FP929056">
    <property type="protein sequence ID" value="CBL28735.1"/>
    <property type="molecule type" value="Genomic_DNA"/>
</dbReference>
<protein>
    <submittedName>
        <fullName evidence="3">GIY-YIG catalytic domain</fullName>
    </submittedName>
</protein>
<evidence type="ECO:0000256" key="1">
    <source>
        <dbReference type="SAM" id="MobiDB-lite"/>
    </source>
</evidence>
<dbReference type="AlphaFoldDB" id="A0AB94IYB1"/>
<reference evidence="4" key="1">
    <citation type="submission" date="2010-03" db="EMBL/GenBank/DDBJ databases">
        <title>The genome sequence of Synergistetes sp. SGP1.</title>
        <authorList>
            <consortium name="metaHIT consortium -- http://www.metahit.eu/"/>
            <person name="Pajon A."/>
            <person name="Turner K."/>
            <person name="Parkhill J."/>
            <person name="Wade W."/>
            <person name="Vartoukian S."/>
        </authorList>
    </citation>
    <scope>NUCLEOTIDE SEQUENCE [LARGE SCALE GENOMIC DNA]</scope>
    <source>
        <strain evidence="4">SGP1</strain>
    </source>
</reference>
<dbReference type="Proteomes" id="UP000008957">
    <property type="component" value="Chromosome"/>
</dbReference>
<proteinExistence type="predicted"/>
<dbReference type="InterPro" id="IPR035901">
    <property type="entry name" value="GIY-YIG_endonuc_sf"/>
</dbReference>
<accession>A0AB94IYB1</accession>
<dbReference type="Pfam" id="PF01541">
    <property type="entry name" value="GIY-YIG"/>
    <property type="match status" value="1"/>
</dbReference>
<dbReference type="InterPro" id="IPR000305">
    <property type="entry name" value="GIY-YIG_endonuc"/>
</dbReference>
<dbReference type="Gene3D" id="3.40.1440.10">
    <property type="entry name" value="GIY-YIG endonuclease"/>
    <property type="match status" value="1"/>
</dbReference>
<feature type="region of interest" description="Disordered" evidence="1">
    <location>
        <begin position="1"/>
        <end position="25"/>
    </location>
</feature>
<sequence length="109" mass="11922">MGNSVIGPGRMRETDRVRGADCDTPNAPGVYRIRDKATGEIVYIGQTGDVRTRLQQHERSGRFDPETQKASYGIARDGASAQELCDTEKLHIARHRPSGNKTAGGNGRR</sequence>
<feature type="domain" description="GIY-YIG" evidence="2">
    <location>
        <begin position="26"/>
        <end position="101"/>
    </location>
</feature>
<gene>
    <name evidence="3" type="ORF">SY1_18940</name>
</gene>
<evidence type="ECO:0000259" key="2">
    <source>
        <dbReference type="PROSITE" id="PS50164"/>
    </source>
</evidence>
<name>A0AB94IYB1_9BACT</name>
<dbReference type="KEGG" id="sbr:SY1_18940"/>